<dbReference type="GO" id="GO:0016757">
    <property type="term" value="F:glycosyltransferase activity"/>
    <property type="evidence" value="ECO:0007669"/>
    <property type="project" value="UniProtKB-UniRule"/>
</dbReference>
<evidence type="ECO:0000256" key="4">
    <source>
        <dbReference type="ARBA" id="ARBA00022679"/>
    </source>
</evidence>
<dbReference type="Proteomes" id="UP000492821">
    <property type="component" value="Unassembled WGS sequence"/>
</dbReference>
<dbReference type="Pfam" id="PF01697">
    <property type="entry name" value="Glyco_transf_92"/>
    <property type="match status" value="1"/>
</dbReference>
<comment type="similarity">
    <text evidence="2 8">Belongs to the glycosyltransferase 92 family.</text>
</comment>
<dbReference type="InterPro" id="IPR052012">
    <property type="entry name" value="GTase_92"/>
</dbReference>
<evidence type="ECO:0000256" key="2">
    <source>
        <dbReference type="ARBA" id="ARBA00007647"/>
    </source>
</evidence>
<organism evidence="9 10">
    <name type="scientific">Panagrellus redivivus</name>
    <name type="common">Microworm</name>
    <dbReference type="NCBI Taxonomy" id="6233"/>
    <lineage>
        <taxon>Eukaryota</taxon>
        <taxon>Metazoa</taxon>
        <taxon>Ecdysozoa</taxon>
        <taxon>Nematoda</taxon>
        <taxon>Chromadorea</taxon>
        <taxon>Rhabditida</taxon>
        <taxon>Tylenchina</taxon>
        <taxon>Panagrolaimomorpha</taxon>
        <taxon>Panagrolaimoidea</taxon>
        <taxon>Panagrolaimidae</taxon>
        <taxon>Panagrellus</taxon>
    </lineage>
</organism>
<accession>A0A7E4UMX5</accession>
<dbReference type="EC" id="2.4.1.-" evidence="8"/>
<dbReference type="InterPro" id="IPR008166">
    <property type="entry name" value="Glyco_transf_92"/>
</dbReference>
<dbReference type="GO" id="GO:0016020">
    <property type="term" value="C:membrane"/>
    <property type="evidence" value="ECO:0007669"/>
    <property type="project" value="UniProtKB-SubCell"/>
</dbReference>
<evidence type="ECO:0000313" key="10">
    <source>
        <dbReference type="WBParaSite" id="Pan_g10418.t1"/>
    </source>
</evidence>
<dbReference type="WBParaSite" id="Pan_g10418.t1">
    <property type="protein sequence ID" value="Pan_g10418.t1"/>
    <property type="gene ID" value="Pan_g10418"/>
</dbReference>
<keyword evidence="5 8" id="KW-0812">Transmembrane</keyword>
<evidence type="ECO:0000256" key="1">
    <source>
        <dbReference type="ARBA" id="ARBA00004167"/>
    </source>
</evidence>
<dbReference type="AlphaFoldDB" id="A0A7E4UMX5"/>
<evidence type="ECO:0000256" key="8">
    <source>
        <dbReference type="RuleBase" id="RU366017"/>
    </source>
</evidence>
<protein>
    <recommendedName>
        <fullName evidence="8">Glycosyltransferase family 92 protein</fullName>
        <ecNumber evidence="8">2.4.1.-</ecNumber>
    </recommendedName>
</protein>
<evidence type="ECO:0000256" key="7">
    <source>
        <dbReference type="ARBA" id="ARBA00023136"/>
    </source>
</evidence>
<dbReference type="PANTHER" id="PTHR21645">
    <property type="entry name" value="GLYCOSYLTRANSFERASE FAMILY 92 PROTEIN"/>
    <property type="match status" value="1"/>
</dbReference>
<sequence length="562" mass="64095">MMNNRYVNNGHAKQRAILKRADKQVVHITCSCLGSLVFVSEISDEKRLRASGMISKSFFVSILKRCKIVLIVSFLWFLATMVFVVLNREKAVDHETAVEYFEKQVIAVQTGFYYNSSVFYPDNTIVLLFFGDIKLNSTGFACVTGNETISTNTTARIRSVAAKTAICRWTTYILTCPSVMNPSNFHLTIHNLPSNITIPLELPSRKPRGIVACYAPMFYEQRWQVVTMIHELNAGFGVDFQVHYVQSVVGEVMELLDPMVKQGLLELRGLDIPDYGIELTRKLGYNPAQATEARHQVMALQDCYFRYRESAEFIMISDPDDLFLPHKGDNLYDEFSYWKNMAPTASAWTFSRNFSYIATTSRLETFSVADTLNSIYLTERSEVGKSVYNPKYAETPWIHWPGLNNTPTFVVPYGESYGVHLKYNYDEPPMKTNYTKNIAKVVDVTRFENHTFIDYNIAKATITDLADPSLEYAEWITVCRNRIHRLYQIPVLMTYPKMCTTVTSCSLPDRNVNCTVAVRSYKTKCTQDQRICAMLPDTVLSNFVKRSNGCAWGITMPSVAKN</sequence>
<feature type="transmembrane region" description="Helical" evidence="8">
    <location>
        <begin position="68"/>
        <end position="86"/>
    </location>
</feature>
<evidence type="ECO:0000256" key="3">
    <source>
        <dbReference type="ARBA" id="ARBA00022676"/>
    </source>
</evidence>
<evidence type="ECO:0000256" key="5">
    <source>
        <dbReference type="ARBA" id="ARBA00022692"/>
    </source>
</evidence>
<keyword evidence="9" id="KW-1185">Reference proteome</keyword>
<keyword evidence="4 8" id="KW-0808">Transferase</keyword>
<keyword evidence="7 8" id="KW-0472">Membrane</keyword>
<comment type="subcellular location">
    <subcellularLocation>
        <location evidence="1">Membrane</location>
        <topology evidence="1">Single-pass membrane protein</topology>
    </subcellularLocation>
</comment>
<evidence type="ECO:0000256" key="6">
    <source>
        <dbReference type="ARBA" id="ARBA00022989"/>
    </source>
</evidence>
<proteinExistence type="inferred from homology"/>
<evidence type="ECO:0000313" key="9">
    <source>
        <dbReference type="Proteomes" id="UP000492821"/>
    </source>
</evidence>
<keyword evidence="6 8" id="KW-1133">Transmembrane helix</keyword>
<reference evidence="10" key="2">
    <citation type="submission" date="2020-10" db="UniProtKB">
        <authorList>
            <consortium name="WormBaseParasite"/>
        </authorList>
    </citation>
    <scope>IDENTIFICATION</scope>
</reference>
<name>A0A7E4UMX5_PANRE</name>
<dbReference type="PANTHER" id="PTHR21645:SF2">
    <property type="entry name" value="GLYCOSYLTRANSFERASE FAMILY 92 PROTEIN F59C6.8"/>
    <property type="match status" value="1"/>
</dbReference>
<keyword evidence="3 8" id="KW-0328">Glycosyltransferase</keyword>
<reference evidence="9" key="1">
    <citation type="journal article" date="2013" name="Genetics">
        <title>The draft genome and transcriptome of Panagrellus redivivus are shaped by the harsh demands of a free-living lifestyle.</title>
        <authorList>
            <person name="Srinivasan J."/>
            <person name="Dillman A.R."/>
            <person name="Macchietto M.G."/>
            <person name="Heikkinen L."/>
            <person name="Lakso M."/>
            <person name="Fracchia K.M."/>
            <person name="Antoshechkin I."/>
            <person name="Mortazavi A."/>
            <person name="Wong G."/>
            <person name="Sternberg P.W."/>
        </authorList>
    </citation>
    <scope>NUCLEOTIDE SEQUENCE [LARGE SCALE GENOMIC DNA]</scope>
    <source>
        <strain evidence="9">MT8872</strain>
    </source>
</reference>